<reference evidence="8" key="1">
    <citation type="submission" date="2020-04" db="EMBL/GenBank/DDBJ databases">
        <authorList>
            <person name="Neveu A P."/>
        </authorList>
    </citation>
    <scope>NUCLEOTIDE SEQUENCE</scope>
    <source>
        <tissue evidence="8">Whole embryo</tissue>
    </source>
</reference>
<keyword evidence="2 5" id="KW-0863">Zinc-finger</keyword>
<dbReference type="Pfam" id="PF02176">
    <property type="entry name" value="zf-TRAF"/>
    <property type="match status" value="1"/>
</dbReference>
<feature type="zinc finger region" description="TRAF-type" evidence="5">
    <location>
        <begin position="116"/>
        <end position="154"/>
    </location>
</feature>
<dbReference type="SUPFAM" id="SSF57850">
    <property type="entry name" value="RING/U-box"/>
    <property type="match status" value="1"/>
</dbReference>
<feature type="domain" description="TRAF-type" evidence="7">
    <location>
        <begin position="116"/>
        <end position="154"/>
    </location>
</feature>
<dbReference type="PROSITE" id="PS50145">
    <property type="entry name" value="ZF_TRAF"/>
    <property type="match status" value="1"/>
</dbReference>
<dbReference type="InterPro" id="IPR013083">
    <property type="entry name" value="Znf_RING/FYVE/PHD"/>
</dbReference>
<dbReference type="EMBL" id="LR784284">
    <property type="protein sequence ID" value="CAB3235372.1"/>
    <property type="molecule type" value="mRNA"/>
</dbReference>
<dbReference type="GO" id="GO:0005634">
    <property type="term" value="C:nucleus"/>
    <property type="evidence" value="ECO:0007669"/>
    <property type="project" value="TreeGrafter"/>
</dbReference>
<feature type="domain" description="RING-type" evidence="6">
    <location>
        <begin position="50"/>
        <end position="95"/>
    </location>
</feature>
<dbReference type="InterPro" id="IPR001841">
    <property type="entry name" value="Znf_RING"/>
</dbReference>
<dbReference type="InterPro" id="IPR039338">
    <property type="entry name" value="ZFTRAF1"/>
</dbReference>
<dbReference type="PANTHER" id="PTHR23059">
    <property type="entry name" value="CYSTEINE AND HISTIDINE-RICH PROTEIN 1"/>
    <property type="match status" value="1"/>
</dbReference>
<gene>
    <name evidence="8" type="primary">Cyhr1</name>
</gene>
<dbReference type="CDD" id="cd16505">
    <property type="entry name" value="RING-HC_CYHR1"/>
    <property type="match status" value="1"/>
</dbReference>
<evidence type="ECO:0000256" key="1">
    <source>
        <dbReference type="ARBA" id="ARBA00022723"/>
    </source>
</evidence>
<evidence type="ECO:0000259" key="6">
    <source>
        <dbReference type="PROSITE" id="PS50089"/>
    </source>
</evidence>
<evidence type="ECO:0000256" key="2">
    <source>
        <dbReference type="ARBA" id="ARBA00022771"/>
    </source>
</evidence>
<comment type="similarity">
    <text evidence="4">Belongs to the ZFTRAF1 family.</text>
</comment>
<evidence type="ECO:0000259" key="7">
    <source>
        <dbReference type="PROSITE" id="PS50145"/>
    </source>
</evidence>
<dbReference type="SUPFAM" id="SSF49599">
    <property type="entry name" value="TRAF domain-like"/>
    <property type="match status" value="1"/>
</dbReference>
<sequence length="343" mass="38834">MAQEMTSSEIAAVKHLQETSEHPPHKKQKMEKVNTSAKRLEDRLNHILSCSVCLDLPISTCMQCCHGHLMCVACFHHLLADARLKDEPASCPSCRVEISRGSCTRNLAVEKAISELPTKCATCGAIFPRSSIAAHEKHECSERIVTCRFKELGCVWSGPAHELSNHFDNCVHPHKSPNELLQCLNSIKDQHSQQVSLLHNITNLLSCENIAYTEVQLQPYRTDDFVTKLFYASNRFHLLGQAWVLKAYVSAVERHPSNPTVSADRKLSFQLQLKSKVSEAMDLDVLLLKAPYEKINVTPKLFHATFASDRSECEQQLLETDDVNRMLGSKYLNVRLFMFHQKH</sequence>
<dbReference type="AlphaFoldDB" id="A0A6F9DAW9"/>
<evidence type="ECO:0000256" key="3">
    <source>
        <dbReference type="ARBA" id="ARBA00022833"/>
    </source>
</evidence>
<dbReference type="GO" id="GO:0008270">
    <property type="term" value="F:zinc ion binding"/>
    <property type="evidence" value="ECO:0007669"/>
    <property type="project" value="UniProtKB-KW"/>
</dbReference>
<dbReference type="PROSITE" id="PS50089">
    <property type="entry name" value="ZF_RING_2"/>
    <property type="match status" value="1"/>
</dbReference>
<evidence type="ECO:0000256" key="4">
    <source>
        <dbReference type="ARBA" id="ARBA00034319"/>
    </source>
</evidence>
<proteinExistence type="evidence at transcript level"/>
<protein>
    <submittedName>
        <fullName evidence="8">Zinc finger protein (TRAF/RING)-4</fullName>
    </submittedName>
</protein>
<dbReference type="Gene3D" id="3.30.40.10">
    <property type="entry name" value="Zinc/RING finger domain, C3HC4 (zinc finger)"/>
    <property type="match status" value="2"/>
</dbReference>
<evidence type="ECO:0000256" key="5">
    <source>
        <dbReference type="PROSITE-ProRule" id="PRU00207"/>
    </source>
</evidence>
<accession>A0A6F9DAW9</accession>
<dbReference type="PANTHER" id="PTHR23059:SF4">
    <property type="entry name" value="ZINC FINGER TRAF-TYPE-CONTAINING PROTEIN 1"/>
    <property type="match status" value="1"/>
</dbReference>
<keyword evidence="1 5" id="KW-0479">Metal-binding</keyword>
<dbReference type="InterPro" id="IPR001293">
    <property type="entry name" value="Znf_TRAF"/>
</dbReference>
<keyword evidence="3 5" id="KW-0862">Zinc</keyword>
<name>A0A6F9DAW9_9ASCI</name>
<organism evidence="8">
    <name type="scientific">Phallusia mammillata</name>
    <dbReference type="NCBI Taxonomy" id="59560"/>
    <lineage>
        <taxon>Eukaryota</taxon>
        <taxon>Metazoa</taxon>
        <taxon>Chordata</taxon>
        <taxon>Tunicata</taxon>
        <taxon>Ascidiacea</taxon>
        <taxon>Phlebobranchia</taxon>
        <taxon>Ascidiidae</taxon>
        <taxon>Phallusia</taxon>
    </lineage>
</organism>
<evidence type="ECO:0000313" key="8">
    <source>
        <dbReference type="EMBL" id="CAB3235372.1"/>
    </source>
</evidence>